<dbReference type="PANTHER" id="PTHR13333:SF5">
    <property type="entry name" value="M-AAA PROTEASE-INTERACTING PROTEIN 1, MITOCHONDRIAL"/>
    <property type="match status" value="1"/>
</dbReference>
<gene>
    <name evidence="1" type="ORF">M513_06858</name>
</gene>
<evidence type="ECO:0000313" key="1">
    <source>
        <dbReference type="EMBL" id="KFD52295.1"/>
    </source>
</evidence>
<reference evidence="1 2" key="1">
    <citation type="journal article" date="2014" name="Nat. Genet.">
        <title>Genome and transcriptome of the porcine whipworm Trichuris suis.</title>
        <authorList>
            <person name="Jex A.R."/>
            <person name="Nejsum P."/>
            <person name="Schwarz E.M."/>
            <person name="Hu L."/>
            <person name="Young N.D."/>
            <person name="Hall R.S."/>
            <person name="Korhonen P.K."/>
            <person name="Liao S."/>
            <person name="Thamsborg S."/>
            <person name="Xia J."/>
            <person name="Xu P."/>
            <person name="Wang S."/>
            <person name="Scheerlinck J.P."/>
            <person name="Hofmann A."/>
            <person name="Sternberg P.W."/>
            <person name="Wang J."/>
            <person name="Gasser R.B."/>
        </authorList>
    </citation>
    <scope>NUCLEOTIDE SEQUENCE [LARGE SCALE GENOMIC DNA]</scope>
    <source>
        <strain evidence="1">DCEP-RM93M</strain>
    </source>
</reference>
<organism evidence="1 2">
    <name type="scientific">Trichuris suis</name>
    <name type="common">pig whipworm</name>
    <dbReference type="NCBI Taxonomy" id="68888"/>
    <lineage>
        <taxon>Eukaryota</taxon>
        <taxon>Metazoa</taxon>
        <taxon>Ecdysozoa</taxon>
        <taxon>Nematoda</taxon>
        <taxon>Enoplea</taxon>
        <taxon>Dorylaimia</taxon>
        <taxon>Trichinellida</taxon>
        <taxon>Trichuridae</taxon>
        <taxon>Trichuris</taxon>
    </lineage>
</organism>
<sequence length="221" mass="26005">MVMQFTVKHAFENFHRFFPATRLPRRLFCQSSDEAPFNLMEQRLSYVSLNPLRRLMLFFVILRYRAAYDKTFKLDEFEQGALQAFYVLSAALFGRDYDRIEKITTAETAKALRTSLQRVPDGKLWVFDLKESDVYFRQLHSGAIVSAAGSTVLQMLMVYHAFYKRQEFQESTEEMSTDKILQVRHRFVVANLRLIKQLTPSYDEDWLIDYANYGQIHPGDP</sequence>
<dbReference type="AlphaFoldDB" id="A0A085M4Z9"/>
<dbReference type="GO" id="GO:0043022">
    <property type="term" value="F:ribosome binding"/>
    <property type="evidence" value="ECO:0007669"/>
    <property type="project" value="TreeGrafter"/>
</dbReference>
<dbReference type="PANTHER" id="PTHR13333">
    <property type="entry name" value="M-AAA PROTEASE-INTERACTING PROTEIN 1, MITOCHONDRIAL"/>
    <property type="match status" value="1"/>
</dbReference>
<proteinExistence type="predicted"/>
<dbReference type="GO" id="GO:0005743">
    <property type="term" value="C:mitochondrial inner membrane"/>
    <property type="evidence" value="ECO:0007669"/>
    <property type="project" value="TreeGrafter"/>
</dbReference>
<dbReference type="Proteomes" id="UP000030764">
    <property type="component" value="Unassembled WGS sequence"/>
</dbReference>
<protein>
    <submittedName>
        <fullName evidence="1">Uncharacterized protein</fullName>
    </submittedName>
</protein>
<accession>A0A085M4Z9</accession>
<keyword evidence="2" id="KW-1185">Reference proteome</keyword>
<dbReference type="OrthoDB" id="7249367at2759"/>
<dbReference type="EMBL" id="KL363229">
    <property type="protein sequence ID" value="KFD52295.1"/>
    <property type="molecule type" value="Genomic_DNA"/>
</dbReference>
<dbReference type="GO" id="GO:0032979">
    <property type="term" value="P:protein insertion into mitochondrial inner membrane from matrix"/>
    <property type="evidence" value="ECO:0007669"/>
    <property type="project" value="TreeGrafter"/>
</dbReference>
<evidence type="ECO:0000313" key="2">
    <source>
        <dbReference type="Proteomes" id="UP000030764"/>
    </source>
</evidence>
<name>A0A085M4Z9_9BILA</name>